<dbReference type="PROSITE" id="PS00107">
    <property type="entry name" value="PROTEIN_KINASE_ATP"/>
    <property type="match status" value="1"/>
</dbReference>
<dbReference type="GO" id="GO:0004675">
    <property type="term" value="F:transmembrane receptor protein serine/threonine kinase activity"/>
    <property type="evidence" value="ECO:0007669"/>
    <property type="project" value="UniProtKB-EC"/>
</dbReference>
<evidence type="ECO:0000313" key="20">
    <source>
        <dbReference type="Proteomes" id="UP000282613"/>
    </source>
</evidence>
<dbReference type="GO" id="GO:0005886">
    <property type="term" value="C:plasma membrane"/>
    <property type="evidence" value="ECO:0007669"/>
    <property type="project" value="TreeGrafter"/>
</dbReference>
<comment type="similarity">
    <text evidence="2">Belongs to the protein kinase superfamily. TKL Ser/Thr protein kinase family. TGFB receptor subfamily.</text>
</comment>
<feature type="binding site" evidence="14">
    <location>
        <position position="467"/>
    </location>
    <ligand>
        <name>ATP</name>
        <dbReference type="ChEBI" id="CHEBI:30616"/>
    </ligand>
</feature>
<dbReference type="Gene3D" id="1.10.510.10">
    <property type="entry name" value="Transferase(Phosphotransferase) domain 1"/>
    <property type="match status" value="1"/>
</dbReference>
<dbReference type="Pfam" id="PF08515">
    <property type="entry name" value="TGF_beta_GS"/>
    <property type="match status" value="1"/>
</dbReference>
<keyword evidence="10 14" id="KW-0067">ATP-binding</keyword>
<feature type="transmembrane region" description="Helical" evidence="16">
    <location>
        <begin position="26"/>
        <end position="44"/>
    </location>
</feature>
<dbReference type="SMART" id="SM00220">
    <property type="entry name" value="S_TKc"/>
    <property type="match status" value="1"/>
</dbReference>
<dbReference type="SMART" id="SM00467">
    <property type="entry name" value="GS"/>
    <property type="match status" value="1"/>
</dbReference>
<dbReference type="InterPro" id="IPR000333">
    <property type="entry name" value="TGFB_receptor"/>
</dbReference>
<dbReference type="GO" id="GO:0071363">
    <property type="term" value="P:cellular response to growth factor stimulus"/>
    <property type="evidence" value="ECO:0007669"/>
    <property type="project" value="TreeGrafter"/>
</dbReference>
<protein>
    <recommendedName>
        <fullName evidence="3">receptor protein serine/threonine kinase</fullName>
        <ecNumber evidence="3">2.7.11.30</ecNumber>
    </recommendedName>
</protein>
<evidence type="ECO:0000256" key="3">
    <source>
        <dbReference type="ARBA" id="ARBA00012401"/>
    </source>
</evidence>
<gene>
    <name evidence="19" type="ORF">TASK_LOCUS8270</name>
</gene>
<keyword evidence="13" id="KW-0675">Receptor</keyword>
<keyword evidence="6 16" id="KW-0812">Transmembrane</keyword>
<dbReference type="Gene3D" id="3.30.200.20">
    <property type="entry name" value="Phosphorylase Kinase, domain 1"/>
    <property type="match status" value="2"/>
</dbReference>
<dbReference type="InterPro" id="IPR003605">
    <property type="entry name" value="GS_dom"/>
</dbReference>
<dbReference type="InterPro" id="IPR011009">
    <property type="entry name" value="Kinase-like_dom_sf"/>
</dbReference>
<keyword evidence="12 16" id="KW-0472">Membrane</keyword>
<dbReference type="EMBL" id="UYRS01018761">
    <property type="protein sequence ID" value="VDK39902.1"/>
    <property type="molecule type" value="Genomic_DNA"/>
</dbReference>
<dbReference type="InterPro" id="IPR000719">
    <property type="entry name" value="Prot_kinase_dom"/>
</dbReference>
<dbReference type="SUPFAM" id="SSF56112">
    <property type="entry name" value="Protein kinase-like (PK-like)"/>
    <property type="match status" value="1"/>
</dbReference>
<evidence type="ECO:0000256" key="6">
    <source>
        <dbReference type="ARBA" id="ARBA00022692"/>
    </source>
</evidence>
<reference evidence="19 20" key="2">
    <citation type="submission" date="2018-11" db="EMBL/GenBank/DDBJ databases">
        <authorList>
            <consortium name="Pathogen Informatics"/>
        </authorList>
    </citation>
    <scope>NUCLEOTIDE SEQUENCE [LARGE SCALE GENOMIC DNA]</scope>
</reference>
<proteinExistence type="inferred from homology"/>
<comment type="subcellular location">
    <subcellularLocation>
        <location evidence="1">Membrane</location>
        <topology evidence="1">Single-pass type I membrane protein</topology>
    </subcellularLocation>
</comment>
<dbReference type="GO" id="GO:0005524">
    <property type="term" value="F:ATP binding"/>
    <property type="evidence" value="ECO:0007669"/>
    <property type="project" value="UniProtKB-UniRule"/>
</dbReference>
<evidence type="ECO:0000256" key="4">
    <source>
        <dbReference type="ARBA" id="ARBA00022527"/>
    </source>
</evidence>
<keyword evidence="11 16" id="KW-1133">Transmembrane helix</keyword>
<dbReference type="AlphaFoldDB" id="A0A0R3WC58"/>
<keyword evidence="9" id="KW-0418">Kinase</keyword>
<dbReference type="EC" id="2.7.11.30" evidence="3"/>
<evidence type="ECO:0000256" key="13">
    <source>
        <dbReference type="ARBA" id="ARBA00023170"/>
    </source>
</evidence>
<feature type="region of interest" description="Disordered" evidence="15">
    <location>
        <begin position="845"/>
        <end position="868"/>
    </location>
</feature>
<reference evidence="21" key="1">
    <citation type="submission" date="2017-02" db="UniProtKB">
        <authorList>
            <consortium name="WormBaseParasite"/>
        </authorList>
    </citation>
    <scope>IDENTIFICATION</scope>
</reference>
<evidence type="ECO:0000256" key="14">
    <source>
        <dbReference type="PROSITE-ProRule" id="PRU10141"/>
    </source>
</evidence>
<dbReference type="InterPro" id="IPR008271">
    <property type="entry name" value="Ser/Thr_kinase_AS"/>
</dbReference>
<evidence type="ECO:0000256" key="11">
    <source>
        <dbReference type="ARBA" id="ARBA00022989"/>
    </source>
</evidence>
<evidence type="ECO:0000256" key="15">
    <source>
        <dbReference type="SAM" id="MobiDB-lite"/>
    </source>
</evidence>
<dbReference type="WBParaSite" id="TASK_0000826901-mRNA-1">
    <property type="protein sequence ID" value="TASK_0000826901-mRNA-1"/>
    <property type="gene ID" value="TASK_0000826901"/>
</dbReference>
<feature type="domain" description="GS" evidence="18">
    <location>
        <begin position="395"/>
        <end position="439"/>
    </location>
</feature>
<keyword evidence="20" id="KW-1185">Reference proteome</keyword>
<organism evidence="21">
    <name type="scientific">Taenia asiatica</name>
    <name type="common">Asian tapeworm</name>
    <dbReference type="NCBI Taxonomy" id="60517"/>
    <lineage>
        <taxon>Eukaryota</taxon>
        <taxon>Metazoa</taxon>
        <taxon>Spiralia</taxon>
        <taxon>Lophotrochozoa</taxon>
        <taxon>Platyhelminthes</taxon>
        <taxon>Cestoda</taxon>
        <taxon>Eucestoda</taxon>
        <taxon>Cyclophyllidea</taxon>
        <taxon>Taeniidae</taxon>
        <taxon>Taenia</taxon>
    </lineage>
</organism>
<keyword evidence="8 14" id="KW-0547">Nucleotide-binding</keyword>
<evidence type="ECO:0000256" key="1">
    <source>
        <dbReference type="ARBA" id="ARBA00004479"/>
    </source>
</evidence>
<dbReference type="FunFam" id="1.10.510.10:FF:000304">
    <property type="entry name" value="Receptor protein serine/threonine kinase"/>
    <property type="match status" value="1"/>
</dbReference>
<dbReference type="PANTHER" id="PTHR23255:SF71">
    <property type="entry name" value="RECEPTOR PROTEIN SERINE_THREONINE KINASE"/>
    <property type="match status" value="1"/>
</dbReference>
<evidence type="ECO:0000313" key="21">
    <source>
        <dbReference type="WBParaSite" id="TASK_0000826901-mRNA-1"/>
    </source>
</evidence>
<keyword evidence="4" id="KW-0723">Serine/threonine-protein kinase</keyword>
<evidence type="ECO:0000259" key="18">
    <source>
        <dbReference type="PROSITE" id="PS51256"/>
    </source>
</evidence>
<dbReference type="PANTHER" id="PTHR23255">
    <property type="entry name" value="TRANSFORMING GROWTH FACTOR-BETA RECEPTOR TYPE I AND II"/>
    <property type="match status" value="1"/>
</dbReference>
<dbReference type="GO" id="GO:0043235">
    <property type="term" value="C:receptor complex"/>
    <property type="evidence" value="ECO:0007669"/>
    <property type="project" value="TreeGrafter"/>
</dbReference>
<dbReference type="STRING" id="60517.A0A0R3WC58"/>
<dbReference type="OrthoDB" id="69842at2759"/>
<evidence type="ECO:0000256" key="5">
    <source>
        <dbReference type="ARBA" id="ARBA00022679"/>
    </source>
</evidence>
<dbReference type="Pfam" id="PF00069">
    <property type="entry name" value="Pkinase"/>
    <property type="match status" value="1"/>
</dbReference>
<evidence type="ECO:0000256" key="10">
    <source>
        <dbReference type="ARBA" id="ARBA00022840"/>
    </source>
</evidence>
<accession>A0A0R3WC58</accession>
<evidence type="ECO:0000256" key="7">
    <source>
        <dbReference type="ARBA" id="ARBA00022729"/>
    </source>
</evidence>
<evidence type="ECO:0000256" key="9">
    <source>
        <dbReference type="ARBA" id="ARBA00022777"/>
    </source>
</evidence>
<feature type="transmembrane region" description="Helical" evidence="16">
    <location>
        <begin position="196"/>
        <end position="218"/>
    </location>
</feature>
<evidence type="ECO:0000256" key="16">
    <source>
        <dbReference type="SAM" id="Phobius"/>
    </source>
</evidence>
<name>A0A0R3WC58_TAEAS</name>
<evidence type="ECO:0000313" key="19">
    <source>
        <dbReference type="EMBL" id="VDK39902.1"/>
    </source>
</evidence>
<dbReference type="Proteomes" id="UP000282613">
    <property type="component" value="Unassembled WGS sequence"/>
</dbReference>
<evidence type="ECO:0000256" key="2">
    <source>
        <dbReference type="ARBA" id="ARBA00009605"/>
    </source>
</evidence>
<keyword evidence="5" id="KW-0808">Transferase</keyword>
<evidence type="ECO:0000259" key="17">
    <source>
        <dbReference type="PROSITE" id="PS50011"/>
    </source>
</evidence>
<dbReference type="InterPro" id="IPR017441">
    <property type="entry name" value="Protein_kinase_ATP_BS"/>
</dbReference>
<evidence type="ECO:0000256" key="8">
    <source>
        <dbReference type="ARBA" id="ARBA00022741"/>
    </source>
</evidence>
<keyword evidence="7" id="KW-0732">Signal</keyword>
<sequence>MEPPDSLYGVYLPGPLTVLETKDSKLFPDMFAFCLFLLLSIAKLSTANQEECLKLLCTADESDCHPCTGMSADELGTWRRYIDALLQSFNDEENNAYYRKIREEPFCCRISPGERCIIKLIKEPNVPPYRLYEMGCVEFPLLSCLYLFVCLRQKDFWKPFSCKSANTRCCNSSFCNLPLKEELAKLIDEVPKDNTLIVILSIFLVLAVLMLIAGWCFWRCRDKAGTSLFLIVPSFLFDWRKSAQMPVSMVGAGCIGDAAGHTSPSDPRPWHMVECGGSGASMVSAIPTATTAASASVVAVNGGVLNATAANSGASVATTLIDSIPLHPSRAPFLMASSSISSVVAVRSPRGLGAVPTGVSSYHNSIGGSTVVRGPEIVGHGSGCGGGGASYTAASGGASMLPASCSAPPGAGGTLEITLSGSGSGAGQPLLVERTVARQVTLGARIGEGRYGEVWLGRLHGDQVAVKIFSSRNENSWIRLSNSKKLRVHIAAEDINSSVDAGPVNGRCHDATDCVHTSLKTALVSTQVVLRCAARCRFLCVVVVVDVVAVTHLNVLPLTRASLRLTQLSPPTEAFPPSRPLTHPSFSITLREKEIYETATLRHSNILGFIAADNKDNGISTELWLIAEYHRLGSLYEFLQTHAFTLPALIKTASSIANGLAHLHMAIVGTSGKPPIAHRDLKSRNILVKADGECCIGDLGFAVKYDSLTGRVDIGHNTERVGTKRYMAPEVLDNTLCAHSFDAYMQADIYSLGLVFWEMTRRVYVANLYGPEEYQLPYQDNVGPDPLIEEMKSVVCELGIRPHLPLVWQSDASLRLLYHIMTECWSANPSHRLSAMRIKKDLANQRQQLGSPRQPGETPLPPHILRQQPSSLDALPPGVFVYRSAEAASATNNANTSTLVTNQVEEAEVEEALLASGGPTVQPPNVVATAAMSGGRGNLGYC</sequence>
<feature type="domain" description="Protein kinase" evidence="17">
    <location>
        <begin position="440"/>
        <end position="849"/>
    </location>
</feature>
<dbReference type="PROSITE" id="PS00108">
    <property type="entry name" value="PROTEIN_KINASE_ST"/>
    <property type="match status" value="1"/>
</dbReference>
<dbReference type="PROSITE" id="PS50011">
    <property type="entry name" value="PROTEIN_KINASE_DOM"/>
    <property type="match status" value="1"/>
</dbReference>
<dbReference type="PROSITE" id="PS51256">
    <property type="entry name" value="GS"/>
    <property type="match status" value="1"/>
</dbReference>
<evidence type="ECO:0000256" key="12">
    <source>
        <dbReference type="ARBA" id="ARBA00023136"/>
    </source>
</evidence>